<keyword evidence="3" id="KW-1185">Reference proteome</keyword>
<evidence type="ECO:0000256" key="1">
    <source>
        <dbReference type="SAM" id="MobiDB-lite"/>
    </source>
</evidence>
<accession>A0A084APN9</accession>
<dbReference type="EMBL" id="KL648624">
    <property type="protein sequence ID" value="KEY67268.1"/>
    <property type="molecule type" value="Genomic_DNA"/>
</dbReference>
<evidence type="ECO:0000313" key="2">
    <source>
        <dbReference type="EMBL" id="KEY67268.1"/>
    </source>
</evidence>
<feature type="compositionally biased region" description="Basic and acidic residues" evidence="1">
    <location>
        <begin position="17"/>
        <end position="26"/>
    </location>
</feature>
<gene>
    <name evidence="2" type="ORF">S7711_04521</name>
</gene>
<feature type="region of interest" description="Disordered" evidence="1">
    <location>
        <begin position="1"/>
        <end position="99"/>
    </location>
</feature>
<evidence type="ECO:0000313" key="3">
    <source>
        <dbReference type="Proteomes" id="UP000028045"/>
    </source>
</evidence>
<feature type="compositionally biased region" description="Low complexity" evidence="1">
    <location>
        <begin position="387"/>
        <end position="402"/>
    </location>
</feature>
<proteinExistence type="predicted"/>
<feature type="compositionally biased region" description="Polar residues" evidence="1">
    <location>
        <begin position="1"/>
        <end position="16"/>
    </location>
</feature>
<reference evidence="2 3" key="1">
    <citation type="journal article" date="2014" name="BMC Genomics">
        <title>Comparative genome sequencing reveals chemotype-specific gene clusters in the toxigenic black mold Stachybotrys.</title>
        <authorList>
            <person name="Semeiks J."/>
            <person name="Borek D."/>
            <person name="Otwinowski Z."/>
            <person name="Grishin N.V."/>
        </authorList>
    </citation>
    <scope>NUCLEOTIDE SEQUENCE [LARGE SCALE GENOMIC DNA]</scope>
    <source>
        <strain evidence="3">CBS 109288 / IBT 7711</strain>
    </source>
</reference>
<protein>
    <submittedName>
        <fullName evidence="2">Uncharacterized protein</fullName>
    </submittedName>
</protein>
<feature type="region of interest" description="Disordered" evidence="1">
    <location>
        <begin position="215"/>
        <end position="418"/>
    </location>
</feature>
<dbReference type="HOGENOM" id="CLU_021529_1_1_1"/>
<sequence>MLFASSPNVGTMTTATQHDDDPERNSTRIPHRGQLPQIIVAAATYDPDEDVLPRNSPLMKPMRPRLEPSSSPPPDIPLAQVSFSPLLSDDHPRSNRPKIRPITGEAVILNFLGNHSNPDVTRVAASEALPFDGDDDDHDDYDRGGVDNSSSAGSPCVEAVSDYPCGRDVKGPSAPSAGPDLQHLAAGALQAYAAEPPPTQSSHLAPDISLSTRQLTLHDDRPPPPRIPASSFLGKEAPRCSLDRRPSGASPVAMLTPASGELPPLQMDSPRSEPNGQILPSLQAALGNLGQLSTGPRSPCDNDASPRPVHHSSYPRSPPGPGVSRLHPLSHISPPISPSEAYQRGLPSPRPTPAGSSYYYSPTSLSHRPSTDCGDSTVADTPSTEQSVPTPATSTATSTSVADRMSIDGITNPSIGAYGVPEVKVAKGSSEKTK</sequence>
<feature type="compositionally biased region" description="Basic and acidic residues" evidence="1">
    <location>
        <begin position="236"/>
        <end position="246"/>
    </location>
</feature>
<feature type="region of interest" description="Disordered" evidence="1">
    <location>
        <begin position="129"/>
        <end position="180"/>
    </location>
</feature>
<dbReference type="AlphaFoldDB" id="A0A084APN9"/>
<organism evidence="2 3">
    <name type="scientific">Stachybotrys chartarum (strain CBS 109288 / IBT 7711)</name>
    <name type="common">Toxic black mold</name>
    <name type="synonym">Stilbospora chartarum</name>
    <dbReference type="NCBI Taxonomy" id="1280523"/>
    <lineage>
        <taxon>Eukaryota</taxon>
        <taxon>Fungi</taxon>
        <taxon>Dikarya</taxon>
        <taxon>Ascomycota</taxon>
        <taxon>Pezizomycotina</taxon>
        <taxon>Sordariomycetes</taxon>
        <taxon>Hypocreomycetidae</taxon>
        <taxon>Hypocreales</taxon>
        <taxon>Stachybotryaceae</taxon>
        <taxon>Stachybotrys</taxon>
    </lineage>
</organism>
<dbReference type="OrthoDB" id="6077919at2759"/>
<name>A0A084APN9_STACB</name>
<dbReference type="Proteomes" id="UP000028045">
    <property type="component" value="Unassembled WGS sequence"/>
</dbReference>
<feature type="compositionally biased region" description="Polar residues" evidence="1">
    <location>
        <begin position="354"/>
        <end position="368"/>
    </location>
</feature>